<proteinExistence type="predicted"/>
<sequence>MFSSSRASSGFILFRYTDNVSVFHHYHVHPQLIGSFHVDLLCAALPYVSVYPFILEKLDGRACDFN</sequence>
<name>A6HUI4_RAT</name>
<protein>
    <submittedName>
        <fullName evidence="1">RCG36844</fullName>
    </submittedName>
</protein>
<dbReference type="Proteomes" id="UP000234681">
    <property type="component" value="Chromosome 15"/>
</dbReference>
<dbReference type="AlphaFoldDB" id="A6HUI4"/>
<evidence type="ECO:0000313" key="2">
    <source>
        <dbReference type="Proteomes" id="UP000234681"/>
    </source>
</evidence>
<gene>
    <name evidence="1" type="ORF">rCG_36844</name>
</gene>
<evidence type="ECO:0000313" key="1">
    <source>
        <dbReference type="EMBL" id="EDM02548.1"/>
    </source>
</evidence>
<accession>A6HUI4</accession>
<dbReference type="EMBL" id="CH473951">
    <property type="protein sequence ID" value="EDM02548.1"/>
    <property type="molecule type" value="Genomic_DNA"/>
</dbReference>
<reference evidence="1 2" key="1">
    <citation type="submission" date="2005-07" db="EMBL/GenBank/DDBJ databases">
        <authorList>
            <person name="Mural R.J."/>
            <person name="Li P.W."/>
            <person name="Adams M.D."/>
            <person name="Amanatides P.G."/>
            <person name="Baden-Tillson H."/>
            <person name="Barnstead M."/>
            <person name="Chin S.H."/>
            <person name="Dew I."/>
            <person name="Evans C.A."/>
            <person name="Ferriera S."/>
            <person name="Flanigan M."/>
            <person name="Fosler C."/>
            <person name="Glodek A."/>
            <person name="Gu Z."/>
            <person name="Holt R.A."/>
            <person name="Jennings D."/>
            <person name="Kraft C.L."/>
            <person name="Lu F."/>
            <person name="Nguyen T."/>
            <person name="Nusskern D.R."/>
            <person name="Pfannkoch C.M."/>
            <person name="Sitter C."/>
            <person name="Sutton G.G."/>
            <person name="Venter J.C."/>
            <person name="Wang Z."/>
            <person name="Woodage T."/>
            <person name="Zheng X.H."/>
            <person name="Zhong F."/>
        </authorList>
    </citation>
    <scope>NUCLEOTIDE SEQUENCE [LARGE SCALE GENOMIC DNA]</scope>
    <source>
        <strain>BN</strain>
        <strain evidence="2">Sprague-Dawley</strain>
    </source>
</reference>
<organism evidence="1 2">
    <name type="scientific">Rattus norvegicus</name>
    <name type="common">Rat</name>
    <dbReference type="NCBI Taxonomy" id="10116"/>
    <lineage>
        <taxon>Eukaryota</taxon>
        <taxon>Metazoa</taxon>
        <taxon>Chordata</taxon>
        <taxon>Craniata</taxon>
        <taxon>Vertebrata</taxon>
        <taxon>Euteleostomi</taxon>
        <taxon>Mammalia</taxon>
        <taxon>Eutheria</taxon>
        <taxon>Euarchontoglires</taxon>
        <taxon>Glires</taxon>
        <taxon>Rodentia</taxon>
        <taxon>Myomorpha</taxon>
        <taxon>Muroidea</taxon>
        <taxon>Muridae</taxon>
        <taxon>Murinae</taxon>
        <taxon>Rattus</taxon>
    </lineage>
</organism>